<dbReference type="Gene3D" id="3.40.50.1440">
    <property type="entry name" value="Tubulin/FtsZ, GTPase domain"/>
    <property type="match status" value="1"/>
</dbReference>
<dbReference type="Pfam" id="PF00091">
    <property type="entry name" value="Tubulin"/>
    <property type="match status" value="1"/>
</dbReference>
<dbReference type="RefSeq" id="WP_048188193.1">
    <property type="nucleotide sequence ID" value="NZ_CP011097.1"/>
</dbReference>
<dbReference type="Proteomes" id="UP000266745">
    <property type="component" value="Chromosome"/>
</dbReference>
<dbReference type="OrthoDB" id="5811at2157"/>
<keyword evidence="1" id="KW-0547">Nucleotide-binding</keyword>
<dbReference type="InterPro" id="IPR036525">
    <property type="entry name" value="Tubulin/FtsZ_GTPase_sf"/>
</dbReference>
<name>A0A3G1B1N5_9ARCH</name>
<keyword evidence="3" id="KW-0132">Cell division</keyword>
<gene>
    <name evidence="3" type="ORF">SU86_002940</name>
</gene>
<dbReference type="PANTHER" id="PTHR11588">
    <property type="entry name" value="TUBULIN"/>
    <property type="match status" value="1"/>
</dbReference>
<dbReference type="InterPro" id="IPR003008">
    <property type="entry name" value="Tubulin_FtsZ_GTPase"/>
</dbReference>
<dbReference type="GO" id="GO:0005525">
    <property type="term" value="F:GTP binding"/>
    <property type="evidence" value="ECO:0007669"/>
    <property type="project" value="InterPro"/>
</dbReference>
<dbReference type="PRINTS" id="PR01161">
    <property type="entry name" value="TUBULIN"/>
</dbReference>
<dbReference type="GeneID" id="24875346"/>
<reference evidence="3 4" key="1">
    <citation type="journal article" date="2016" name="Sci. Rep.">
        <title>A novel ammonia-oxidizing archaeon from wastewater treatment plant: Its enrichment, physiological and genomic characteristics.</title>
        <authorList>
            <person name="Li Y."/>
            <person name="Ding K."/>
            <person name="Wen X."/>
            <person name="Zhang B."/>
            <person name="Shen B."/>
            <person name="Yang Y."/>
        </authorList>
    </citation>
    <scope>NUCLEOTIDE SEQUENCE [LARGE SCALE GENOMIC DNA]</scope>
    <source>
        <strain evidence="3 4">SAT1</strain>
    </source>
</reference>
<evidence type="ECO:0000256" key="1">
    <source>
        <dbReference type="ARBA" id="ARBA00022741"/>
    </source>
</evidence>
<keyword evidence="4" id="KW-1185">Reference proteome</keyword>
<protein>
    <submittedName>
        <fullName evidence="3">Cell division protein FtsZ</fullName>
    </submittedName>
</protein>
<dbReference type="GO" id="GO:0007017">
    <property type="term" value="P:microtubule-based process"/>
    <property type="evidence" value="ECO:0007669"/>
    <property type="project" value="InterPro"/>
</dbReference>
<evidence type="ECO:0000313" key="4">
    <source>
        <dbReference type="Proteomes" id="UP000266745"/>
    </source>
</evidence>
<dbReference type="SUPFAM" id="SSF52490">
    <property type="entry name" value="Tubulin nucleotide-binding domain-like"/>
    <property type="match status" value="1"/>
</dbReference>
<keyword evidence="3" id="KW-0131">Cell cycle</keyword>
<organism evidence="3 4">
    <name type="scientific">Candidatus Nitrosotenuis cloacae</name>
    <dbReference type="NCBI Taxonomy" id="1603555"/>
    <lineage>
        <taxon>Archaea</taxon>
        <taxon>Nitrososphaerota</taxon>
        <taxon>Candidatus Nitrosotenuis</taxon>
    </lineage>
</organism>
<dbReference type="EMBL" id="CP011097">
    <property type="protein sequence ID" value="AJZ75504.1"/>
    <property type="molecule type" value="Genomic_DNA"/>
</dbReference>
<accession>A0A3G1B1N5</accession>
<evidence type="ECO:0000313" key="3">
    <source>
        <dbReference type="EMBL" id="AJZ75504.1"/>
    </source>
</evidence>
<dbReference type="GO" id="GO:0051301">
    <property type="term" value="P:cell division"/>
    <property type="evidence" value="ECO:0007669"/>
    <property type="project" value="UniProtKB-KW"/>
</dbReference>
<evidence type="ECO:0000259" key="2">
    <source>
        <dbReference type="Pfam" id="PF00091"/>
    </source>
</evidence>
<dbReference type="KEGG" id="tah:SU86_002940"/>
<dbReference type="GO" id="GO:0005874">
    <property type="term" value="C:microtubule"/>
    <property type="evidence" value="ECO:0007669"/>
    <property type="project" value="InterPro"/>
</dbReference>
<dbReference type="AlphaFoldDB" id="A0A3G1B1N5"/>
<dbReference type="STRING" id="1603555.SU86_002940"/>
<proteinExistence type="predicted"/>
<dbReference type="InterPro" id="IPR000217">
    <property type="entry name" value="Tubulin"/>
</dbReference>
<sequence length="463" mass="52274">MSQPNAPLPPAPVLMTCFGHCGIGLGAESYRRLLLDVGADPLKPVLKDTKDESRILKRYGSTILRFPGAYTGGETPLIPRALLVDLDPRAANLILQSYPDLFALRDKHVIHGAGGAARNWAEGRSRFKNEVTQKWDFAKQLSALSPEPVRGYTVPFAMGGGTGSSFACSFIEFIKSNTKEHATIATLGLLPEFGWDPVILEAAAINIVMNLEYQIKYSDCSILFANKRLREVAHKYEKRVEKIPSIIDDLPKEHEVGWKDYKGMNLIAANAISMFISSFARETEWDMSNYRTWLATKRPKFAIPWVIPILPDEDQWNLNTLSGNKHNTMDSIIDNINKKQDAILFDIDETDIRNHGGPKDSCCALVKVKGEFDIKEREILKRLIKERFNIEDSRMIFIKIPIMDKEQANITILVNTKAVGPKILEIAREAEEAWDGYKDEYGRWGLTTEDFKQSLMDVVHQFS</sequence>
<feature type="domain" description="Tubulin/FtsZ GTPase" evidence="2">
    <location>
        <begin position="17"/>
        <end position="233"/>
    </location>
</feature>